<reference evidence="8 9" key="1">
    <citation type="submission" date="2019-11" db="EMBL/GenBank/DDBJ databases">
        <authorList>
            <person name="Holert J."/>
        </authorList>
    </citation>
    <scope>NUCLEOTIDE SEQUENCE [LARGE SCALE GENOMIC DNA]</scope>
    <source>
        <strain evidence="6">BC5_2</strain>
        <strain evidence="7">SB11_3</strain>
    </source>
</reference>
<dbReference type="EMBL" id="CACSIO010000001">
    <property type="protein sequence ID" value="CAA0082158.1"/>
    <property type="molecule type" value="Genomic_DNA"/>
</dbReference>
<dbReference type="NCBIfam" id="NF004393">
    <property type="entry name" value="PRK05751.1-4"/>
    <property type="match status" value="1"/>
</dbReference>
<name>A0A5S9N932_9GAMM</name>
<dbReference type="NCBIfam" id="TIGR00809">
    <property type="entry name" value="secB"/>
    <property type="match status" value="1"/>
</dbReference>
<dbReference type="Pfam" id="PF02556">
    <property type="entry name" value="SecB"/>
    <property type="match status" value="1"/>
</dbReference>
<dbReference type="GO" id="GO:0006457">
    <property type="term" value="P:protein folding"/>
    <property type="evidence" value="ECO:0007669"/>
    <property type="project" value="UniProtKB-UniRule"/>
</dbReference>
<dbReference type="Proteomes" id="UP000441399">
    <property type="component" value="Unassembled WGS sequence"/>
</dbReference>
<evidence type="ECO:0000256" key="1">
    <source>
        <dbReference type="ARBA" id="ARBA00009990"/>
    </source>
</evidence>
<evidence type="ECO:0000313" key="7">
    <source>
        <dbReference type="EMBL" id="CAA0082158.1"/>
    </source>
</evidence>
<dbReference type="InterPro" id="IPR035958">
    <property type="entry name" value="SecB-like_sf"/>
</dbReference>
<proteinExistence type="inferred from homology"/>
<dbReference type="GO" id="GO:0051262">
    <property type="term" value="P:protein tetramerization"/>
    <property type="evidence" value="ECO:0007669"/>
    <property type="project" value="InterPro"/>
</dbReference>
<comment type="similarity">
    <text evidence="1 5">Belongs to the SecB family.</text>
</comment>
<evidence type="ECO:0000256" key="2">
    <source>
        <dbReference type="ARBA" id="ARBA00022448"/>
    </source>
</evidence>
<evidence type="ECO:0000256" key="5">
    <source>
        <dbReference type="HAMAP-Rule" id="MF_00821"/>
    </source>
</evidence>
<comment type="subunit">
    <text evidence="5">Homotetramer, a dimer of dimers. One homotetramer interacts with 1 SecA dimer.</text>
</comment>
<evidence type="ECO:0000313" key="8">
    <source>
        <dbReference type="Proteomes" id="UP000434580"/>
    </source>
</evidence>
<dbReference type="SUPFAM" id="SSF54611">
    <property type="entry name" value="SecB-like"/>
    <property type="match status" value="1"/>
</dbReference>
<keyword evidence="3 5" id="KW-0653">Protein transport</keyword>
<keyword evidence="5" id="KW-0963">Cytoplasm</keyword>
<dbReference type="GO" id="GO:0005737">
    <property type="term" value="C:cytoplasm"/>
    <property type="evidence" value="ECO:0007669"/>
    <property type="project" value="UniProtKB-SubCell"/>
</dbReference>
<protein>
    <recommendedName>
        <fullName evidence="5">Protein-export protein SecB</fullName>
    </recommendedName>
</protein>
<dbReference type="Proteomes" id="UP000434580">
    <property type="component" value="Unassembled WGS sequence"/>
</dbReference>
<evidence type="ECO:0000256" key="3">
    <source>
        <dbReference type="ARBA" id="ARBA00022927"/>
    </source>
</evidence>
<sequence>MAENEAQAQEFSIQRMYLKDMSFETPAGAEIFKQQWQPQIQLDVNTRHEKLEDNIFEVVLTLTVTAKLEEQTGFLIEIQQAGIFLCRGLEDAQLRQVLSTVAPNILFPYARETIDSLAVKGSFPALMLAPINFDALYQQALQQAQQQEEQGEAKH</sequence>
<dbReference type="PANTHER" id="PTHR36918:SF1">
    <property type="entry name" value="PROTEIN-EXPORT PROTEIN SECB"/>
    <property type="match status" value="1"/>
</dbReference>
<dbReference type="Gene3D" id="3.10.420.10">
    <property type="entry name" value="SecB-like"/>
    <property type="match status" value="1"/>
</dbReference>
<keyword evidence="5" id="KW-0143">Chaperone</keyword>
<dbReference type="PANTHER" id="PTHR36918">
    <property type="match status" value="1"/>
</dbReference>
<organism evidence="6 8">
    <name type="scientific">BD1-7 clade bacterium</name>
    <dbReference type="NCBI Taxonomy" id="2029982"/>
    <lineage>
        <taxon>Bacteria</taxon>
        <taxon>Pseudomonadati</taxon>
        <taxon>Pseudomonadota</taxon>
        <taxon>Gammaproteobacteria</taxon>
        <taxon>Cellvibrionales</taxon>
        <taxon>Spongiibacteraceae</taxon>
        <taxon>BD1-7 clade</taxon>
    </lineage>
</organism>
<accession>A0A5S9N932</accession>
<dbReference type="OrthoDB" id="9795145at2"/>
<dbReference type="GO" id="GO:0015031">
    <property type="term" value="P:protein transport"/>
    <property type="evidence" value="ECO:0007669"/>
    <property type="project" value="UniProtKB-UniRule"/>
</dbReference>
<keyword evidence="9" id="KW-1185">Reference proteome</keyword>
<comment type="function">
    <text evidence="5">One of the proteins required for the normal export of preproteins out of the cell cytoplasm. It is a molecular chaperone that binds to a subset of precursor proteins, maintaining them in a translocation-competent state. It also specifically binds to its receptor SecA.</text>
</comment>
<keyword evidence="2 5" id="KW-0813">Transport</keyword>
<dbReference type="GO" id="GO:0051082">
    <property type="term" value="F:unfolded protein binding"/>
    <property type="evidence" value="ECO:0007669"/>
    <property type="project" value="InterPro"/>
</dbReference>
<evidence type="ECO:0000256" key="4">
    <source>
        <dbReference type="ARBA" id="ARBA00023010"/>
    </source>
</evidence>
<evidence type="ECO:0000313" key="6">
    <source>
        <dbReference type="EMBL" id="CAA0078380.1"/>
    </source>
</evidence>
<dbReference type="HAMAP" id="MF_00821">
    <property type="entry name" value="SecB"/>
    <property type="match status" value="1"/>
</dbReference>
<dbReference type="EMBL" id="CACSII010000001">
    <property type="protein sequence ID" value="CAA0078380.1"/>
    <property type="molecule type" value="Genomic_DNA"/>
</dbReference>
<keyword evidence="4 5" id="KW-0811">Translocation</keyword>
<dbReference type="AlphaFoldDB" id="A0A5S9N932"/>
<comment type="subcellular location">
    <subcellularLocation>
        <location evidence="5">Cytoplasm</location>
    </subcellularLocation>
</comment>
<gene>
    <name evidence="5 6" type="primary">secB</name>
    <name evidence="6" type="ORF">DPBNPPHM_00018</name>
    <name evidence="7" type="ORF">OPDIPICF_00384</name>
</gene>
<dbReference type="InterPro" id="IPR003708">
    <property type="entry name" value="SecB"/>
</dbReference>
<evidence type="ECO:0000313" key="9">
    <source>
        <dbReference type="Proteomes" id="UP000441399"/>
    </source>
</evidence>
<dbReference type="PRINTS" id="PR01594">
    <property type="entry name" value="SECBCHAPRONE"/>
</dbReference>